<dbReference type="InterPro" id="IPR020287">
    <property type="entry name" value="Tail_sheath_C"/>
</dbReference>
<evidence type="ECO:0000256" key="1">
    <source>
        <dbReference type="ARBA" id="ARBA00008005"/>
    </source>
</evidence>
<gene>
    <name evidence="4" type="ORF">PK35_07665</name>
</gene>
<protein>
    <recommendedName>
        <fullName evidence="6">Phage tail protein</fullName>
    </recommendedName>
</protein>
<dbReference type="PANTHER" id="PTHR35861:SF1">
    <property type="entry name" value="PHAGE TAIL SHEATH PROTEIN"/>
    <property type="match status" value="1"/>
</dbReference>
<dbReference type="Proteomes" id="UP000032361">
    <property type="component" value="Unassembled WGS sequence"/>
</dbReference>
<dbReference type="STRING" id="1382798.PK35_07665"/>
<dbReference type="AlphaFoldDB" id="A0A0D7W2C4"/>
<dbReference type="Pfam" id="PF17482">
    <property type="entry name" value="Phage_sheath_1C"/>
    <property type="match status" value="1"/>
</dbReference>
<sequence>MSAKYKTPGVYINELNSFPNSIAQVETAVPAFIGYTEKAEFNGNSLLNIPTKINSLNEYLERFGNEFASKCNILPNITPNNAQAEATINGVNYVVDFANNQKALMYASLKLFFNNGGTTCYVVSVDTYQNKNDIVLDKEKFKTGLKQLKTELEPTIIVIPDAVNLPKIDCYHLYQNVLKHCSEMQNRVAVLDVFNGFETVSTQVITEFRHHIGNLNLKYGVAYYPWLETSIYSKKEITFKNINLDLSEISNLLPEKKARILIEEFINGNQTIHGEENLHEALLIVSPSYNLLIEAVKKVLNILPPSAAMAGVYTMVDNHGGVWKAPANVSLNSVIKPTIAISNSQQETLNIDAASGKSINAIRSFVGKGVLVWGARTLDGNSNEYRYINTVRTLIMVEQSVKYALETFVFEPNEANTWTTIKSMISNFLTNLWKQGALAGAKASDAYFVNIGLGSTMTANDVLQGKLIVELGLAIQRPAEFIIIRLQQQLQNS</sequence>
<keyword evidence="5" id="KW-1185">Reference proteome</keyword>
<dbReference type="EMBL" id="JTDV01000005">
    <property type="protein sequence ID" value="KJD32848.1"/>
    <property type="molecule type" value="Genomic_DNA"/>
</dbReference>
<reference evidence="4 5" key="1">
    <citation type="journal article" date="2015" name="Antonie Van Leeuwenhoek">
        <title>Tamlana nanhaiensis sp. nov., isolated from surface seawater collected from the South China Sea.</title>
        <authorList>
            <person name="Liu X."/>
            <person name="Lai Q."/>
            <person name="Du Y."/>
            <person name="Li G."/>
            <person name="Sun F."/>
            <person name="Shao Z."/>
        </authorList>
    </citation>
    <scope>NUCLEOTIDE SEQUENCE [LARGE SCALE GENOMIC DNA]</scope>
    <source>
        <strain evidence="4 5">FHC16</strain>
    </source>
</reference>
<dbReference type="PANTHER" id="PTHR35861">
    <property type="match status" value="1"/>
</dbReference>
<organism evidence="4 5">
    <name type="scientific">Neotamlana nanhaiensis</name>
    <dbReference type="NCBI Taxonomy" id="1382798"/>
    <lineage>
        <taxon>Bacteria</taxon>
        <taxon>Pseudomonadati</taxon>
        <taxon>Bacteroidota</taxon>
        <taxon>Flavobacteriia</taxon>
        <taxon>Flavobacteriales</taxon>
        <taxon>Flavobacteriaceae</taxon>
        <taxon>Neotamlana</taxon>
    </lineage>
</organism>
<feature type="domain" description="Tail sheath protein C-terminal" evidence="3">
    <location>
        <begin position="383"/>
        <end position="488"/>
    </location>
</feature>
<dbReference type="OrthoDB" id="9767864at2"/>
<comment type="caution">
    <text evidence="4">The sequence shown here is derived from an EMBL/GenBank/DDBJ whole genome shotgun (WGS) entry which is preliminary data.</text>
</comment>
<evidence type="ECO:0000313" key="4">
    <source>
        <dbReference type="EMBL" id="KJD32848.1"/>
    </source>
</evidence>
<feature type="domain" description="Tail sheath protein subtilisin-like" evidence="2">
    <location>
        <begin position="173"/>
        <end position="378"/>
    </location>
</feature>
<evidence type="ECO:0008006" key="6">
    <source>
        <dbReference type="Google" id="ProtNLM"/>
    </source>
</evidence>
<dbReference type="Gene3D" id="3.40.50.11780">
    <property type="match status" value="1"/>
</dbReference>
<evidence type="ECO:0000259" key="2">
    <source>
        <dbReference type="Pfam" id="PF04984"/>
    </source>
</evidence>
<comment type="similarity">
    <text evidence="1">Belongs to the myoviridae tail sheath protein family.</text>
</comment>
<name>A0A0D7W2C4_9FLAO</name>
<dbReference type="PATRIC" id="fig|1382798.3.peg.2873"/>
<proteinExistence type="inferred from homology"/>
<dbReference type="InterPro" id="IPR035089">
    <property type="entry name" value="Phage_sheath_subtilisin"/>
</dbReference>
<accession>A0A0D7W2C4</accession>
<evidence type="ECO:0000313" key="5">
    <source>
        <dbReference type="Proteomes" id="UP000032361"/>
    </source>
</evidence>
<dbReference type="InterPro" id="IPR052042">
    <property type="entry name" value="Tail_sheath_structural"/>
</dbReference>
<evidence type="ECO:0000259" key="3">
    <source>
        <dbReference type="Pfam" id="PF17482"/>
    </source>
</evidence>
<dbReference type="Pfam" id="PF04984">
    <property type="entry name" value="Phage_sheath_1"/>
    <property type="match status" value="1"/>
</dbReference>
<dbReference type="RefSeq" id="WP_044626120.1">
    <property type="nucleotide sequence ID" value="NZ_JTDV01000005.1"/>
</dbReference>